<feature type="region of interest" description="Disordered" evidence="1">
    <location>
        <begin position="98"/>
        <end position="117"/>
    </location>
</feature>
<reference evidence="3" key="2">
    <citation type="submission" date="2023-04" db="EMBL/GenBank/DDBJ databases">
        <authorList>
            <person name="Bruccoleri R.E."/>
            <person name="Oakeley E.J."/>
            <person name="Faust A.-M."/>
            <person name="Dessus-Babus S."/>
            <person name="Altorfer M."/>
            <person name="Burckhardt D."/>
            <person name="Oertli M."/>
            <person name="Naumann U."/>
            <person name="Petersen F."/>
            <person name="Wong J."/>
        </authorList>
    </citation>
    <scope>NUCLEOTIDE SEQUENCE</scope>
    <source>
        <strain evidence="3">GSM-AAB239-AS_SAM_17_03QT</strain>
        <tissue evidence="3">Leaf</tissue>
    </source>
</reference>
<reference evidence="3" key="1">
    <citation type="journal article" date="2023" name="GigaByte">
        <title>Genome assembly of the bearded iris, Iris pallida Lam.</title>
        <authorList>
            <person name="Bruccoleri R.E."/>
            <person name="Oakeley E.J."/>
            <person name="Faust A.M.E."/>
            <person name="Altorfer M."/>
            <person name="Dessus-Babus S."/>
            <person name="Burckhardt D."/>
            <person name="Oertli M."/>
            <person name="Naumann U."/>
            <person name="Petersen F."/>
            <person name="Wong J."/>
        </authorList>
    </citation>
    <scope>NUCLEOTIDE SEQUENCE</scope>
    <source>
        <strain evidence="3">GSM-AAB239-AS_SAM_17_03QT</strain>
    </source>
</reference>
<evidence type="ECO:0000256" key="1">
    <source>
        <dbReference type="SAM" id="MobiDB-lite"/>
    </source>
</evidence>
<dbReference type="InterPro" id="IPR043367">
    <property type="entry name" value="PLIP1/2/3"/>
</dbReference>
<dbReference type="Proteomes" id="UP001140949">
    <property type="component" value="Unassembled WGS sequence"/>
</dbReference>
<sequence>MAITSVAISPAKDIIAGSIRRPDSGNDLRCDLGGRMRRSRSEPVLRCSMSSRNAPKSTAAKIKTSRSIGLFPFNSILPSSLKSFFADEESTAAMRLVEDREENEEETGKEAFDEGLGSENEKRSNWVERLLELRTRWRDRQKNDDVDEEEEEEENVDYYCGVNYDSEEEQEEEFDREKFSKFLSVVPWSETKLFSQLAFLCNMAYVIPEIKAEDLRKYYDLRLVTSSLEKKSEAAMKAMIESDSTRPPSLPNGASGHEAQQSKKQRPIRPSVAYEIAASAASYVQSRAKGLLSLAGTRTEEDEEKTCVGERPYNPEMAAFVAASTMTAVVAAEEEARLEAAKDLQSLHSSPCEWFVCDDPSTCTRCFVIQGSDSLASWQANLFFEPTKFEGMEVLVHRGIYEAAKGIYEQFMPEILAHVRAYGDRANFRFTGHSLGGSLSLLVNLMLVARGVLPASALLPVVTFGSPSVFCGGKRVLDELGLDDGHIRSVMMHRDIVPRAFSCNYPNHVAQVLKRLNGAFRSHPCLNNEKLLYSPLGKLFILQPDDKTSPPHPLLPTGAALYALQGKEGTGASKSGSAGALRAFINLPHPLETLSDPTAYGSDGTILRDHDSSNYLKAVNGLLRQHTKSFVRKSRRQRLNHWWPLLTSARTSEGSWTGHRESSLEQSGLVAKEVVTGV</sequence>
<dbReference type="GO" id="GO:0008970">
    <property type="term" value="F:phospholipase A1 activity"/>
    <property type="evidence" value="ECO:0007669"/>
    <property type="project" value="InterPro"/>
</dbReference>
<evidence type="ECO:0000313" key="4">
    <source>
        <dbReference type="Proteomes" id="UP001140949"/>
    </source>
</evidence>
<dbReference type="PANTHER" id="PTHR46483">
    <property type="entry name" value="PHOSPHOLIPASE A1 PLIP2, CHLOROPLASTIC"/>
    <property type="match status" value="1"/>
</dbReference>
<evidence type="ECO:0000259" key="2">
    <source>
        <dbReference type="Pfam" id="PF01764"/>
    </source>
</evidence>
<gene>
    <name evidence="3" type="ORF">M6B38_362310</name>
</gene>
<name>A0AAX6GJS2_IRIPA</name>
<dbReference type="AlphaFoldDB" id="A0AAX6GJS2"/>
<accession>A0AAX6GJS2</accession>
<dbReference type="PANTHER" id="PTHR46483:SF1">
    <property type="entry name" value="PHOSPHOLIPASE A1 PLIP1, CHLOROPLASTIC"/>
    <property type="match status" value="1"/>
</dbReference>
<comment type="caution">
    <text evidence="3">The sequence shown here is derived from an EMBL/GenBank/DDBJ whole genome shotgun (WGS) entry which is preliminary data.</text>
</comment>
<organism evidence="3 4">
    <name type="scientific">Iris pallida</name>
    <name type="common">Sweet iris</name>
    <dbReference type="NCBI Taxonomy" id="29817"/>
    <lineage>
        <taxon>Eukaryota</taxon>
        <taxon>Viridiplantae</taxon>
        <taxon>Streptophyta</taxon>
        <taxon>Embryophyta</taxon>
        <taxon>Tracheophyta</taxon>
        <taxon>Spermatophyta</taxon>
        <taxon>Magnoliopsida</taxon>
        <taxon>Liliopsida</taxon>
        <taxon>Asparagales</taxon>
        <taxon>Iridaceae</taxon>
        <taxon>Iridoideae</taxon>
        <taxon>Irideae</taxon>
        <taxon>Iris</taxon>
    </lineage>
</organism>
<dbReference type="InterPro" id="IPR029058">
    <property type="entry name" value="AB_hydrolase_fold"/>
</dbReference>
<dbReference type="Gene3D" id="3.40.50.1820">
    <property type="entry name" value="alpha/beta hydrolase"/>
    <property type="match status" value="1"/>
</dbReference>
<proteinExistence type="predicted"/>
<protein>
    <recommendedName>
        <fullName evidence="2">Fungal lipase-type domain-containing protein</fullName>
    </recommendedName>
</protein>
<feature type="domain" description="Fungal lipase-type" evidence="2">
    <location>
        <begin position="367"/>
        <end position="504"/>
    </location>
</feature>
<dbReference type="SUPFAM" id="SSF53474">
    <property type="entry name" value="alpha/beta-Hydrolases"/>
    <property type="match status" value="1"/>
</dbReference>
<dbReference type="GO" id="GO:0006629">
    <property type="term" value="P:lipid metabolic process"/>
    <property type="evidence" value="ECO:0007669"/>
    <property type="project" value="InterPro"/>
</dbReference>
<keyword evidence="4" id="KW-1185">Reference proteome</keyword>
<evidence type="ECO:0000313" key="3">
    <source>
        <dbReference type="EMBL" id="KAJ6828547.1"/>
    </source>
</evidence>
<dbReference type="InterPro" id="IPR002921">
    <property type="entry name" value="Fungal_lipase-type"/>
</dbReference>
<feature type="region of interest" description="Disordered" evidence="1">
    <location>
        <begin position="235"/>
        <end position="268"/>
    </location>
</feature>
<dbReference type="Pfam" id="PF01764">
    <property type="entry name" value="Lipase_3"/>
    <property type="match status" value="1"/>
</dbReference>
<dbReference type="EMBL" id="JANAVB010019200">
    <property type="protein sequence ID" value="KAJ6828547.1"/>
    <property type="molecule type" value="Genomic_DNA"/>
</dbReference>
<dbReference type="CDD" id="cd00519">
    <property type="entry name" value="Lipase_3"/>
    <property type="match status" value="1"/>
</dbReference>